<evidence type="ECO:0000256" key="5">
    <source>
        <dbReference type="SAM" id="MobiDB-lite"/>
    </source>
</evidence>
<dbReference type="InterPro" id="IPR054539">
    <property type="entry name" value="Beta-prop_PDH"/>
</dbReference>
<dbReference type="PROSITE" id="PS51007">
    <property type="entry name" value="CYTC"/>
    <property type="match status" value="1"/>
</dbReference>
<feature type="compositionally biased region" description="Low complexity" evidence="5">
    <location>
        <begin position="399"/>
        <end position="410"/>
    </location>
</feature>
<keyword evidence="8" id="KW-1185">Reference proteome</keyword>
<dbReference type="Pfam" id="PF22807">
    <property type="entry name" value="TrAA12"/>
    <property type="match status" value="1"/>
</dbReference>
<evidence type="ECO:0000256" key="1">
    <source>
        <dbReference type="ARBA" id="ARBA00022617"/>
    </source>
</evidence>
<dbReference type="SUPFAM" id="SSF50952">
    <property type="entry name" value="Soluble quinoprotein glucose dehydrogenase"/>
    <property type="match status" value="1"/>
</dbReference>
<evidence type="ECO:0000256" key="4">
    <source>
        <dbReference type="PROSITE-ProRule" id="PRU00433"/>
    </source>
</evidence>
<feature type="region of interest" description="Disordered" evidence="5">
    <location>
        <begin position="394"/>
        <end position="416"/>
    </location>
</feature>
<dbReference type="InterPro" id="IPR036909">
    <property type="entry name" value="Cyt_c-like_dom_sf"/>
</dbReference>
<keyword evidence="1 4" id="KW-0349">Heme</keyword>
<dbReference type="OrthoDB" id="9770043at2"/>
<dbReference type="SUPFAM" id="SSF46626">
    <property type="entry name" value="Cytochrome c"/>
    <property type="match status" value="1"/>
</dbReference>
<proteinExistence type="predicted"/>
<dbReference type="InterPro" id="IPR009056">
    <property type="entry name" value="Cyt_c-like_dom"/>
</dbReference>
<dbReference type="InterPro" id="IPR011041">
    <property type="entry name" value="Quinoprot_gluc/sorb_DH_b-prop"/>
</dbReference>
<dbReference type="EMBL" id="SMSE01000002">
    <property type="protein sequence ID" value="TDG13484.1"/>
    <property type="molecule type" value="Genomic_DNA"/>
</dbReference>
<name>A0A4V2ZX70_9GAMM</name>
<organism evidence="7 8">
    <name type="scientific">Seongchinamella unica</name>
    <dbReference type="NCBI Taxonomy" id="2547392"/>
    <lineage>
        <taxon>Bacteria</taxon>
        <taxon>Pseudomonadati</taxon>
        <taxon>Pseudomonadota</taxon>
        <taxon>Gammaproteobacteria</taxon>
        <taxon>Cellvibrionales</taxon>
        <taxon>Halieaceae</taxon>
        <taxon>Seongchinamella</taxon>
    </lineage>
</organism>
<dbReference type="PANTHER" id="PTHR33546:SF1">
    <property type="entry name" value="LARGE, MULTIFUNCTIONAL SECRETED PROTEIN"/>
    <property type="match status" value="1"/>
</dbReference>
<dbReference type="AlphaFoldDB" id="A0A4V2ZX70"/>
<dbReference type="GO" id="GO:0009055">
    <property type="term" value="F:electron transfer activity"/>
    <property type="evidence" value="ECO:0007669"/>
    <property type="project" value="InterPro"/>
</dbReference>
<evidence type="ECO:0000256" key="2">
    <source>
        <dbReference type="ARBA" id="ARBA00022723"/>
    </source>
</evidence>
<dbReference type="GO" id="GO:0020037">
    <property type="term" value="F:heme binding"/>
    <property type="evidence" value="ECO:0007669"/>
    <property type="project" value="InterPro"/>
</dbReference>
<sequence>MALVAALAVLTLAAFGIALGSGTISTSSLAMIANTALGIGGPPADERTSATFTLPPGFSLQLYADDVPRARFMRFAPNGDLVVSRSHAGEVILLRKDANGDGRHDGRVAILQGLDRPHGLDFHDGWLYVGERKQVGRIRFDDKGPRGDYQPVITGLTGNGNHWSKTLRFGPDDLLYLAQGSTCNICVEDDERRATIMRFKADGSNGEIFATGLRNSVGFDWAPWNNALYATDNGRDMLGDDFPVCELNRIEQGRFYGWPYFNDNNVPDPDMGADPQADSRQATAPVHGFAAHNAPLGISFVDSSSWPGNYERIALVALHGSWNRSTPDGYKVVSLHFGEAGIEERDFLSGFNRDGKIIGRPVDVVQGPDGAIYISDDYAGAIYRVSTDSPLSSAPAIVPRSSSRTGTSPPAWLSDNDLPEMSAVGEALYRQYHCASCHEQGENPVSLEGLATRMDYTAVMDTLRAPPPPMPLLPLDEQQLRALSVFLLKAGNWGKVH</sequence>
<protein>
    <submittedName>
        <fullName evidence="7">Oxidoreductase</fullName>
    </submittedName>
</protein>
<keyword evidence="2 4" id="KW-0479">Metal-binding</keyword>
<accession>A0A4V2ZX70</accession>
<evidence type="ECO:0000313" key="7">
    <source>
        <dbReference type="EMBL" id="TDG13484.1"/>
    </source>
</evidence>
<dbReference type="Gene3D" id="2.120.10.30">
    <property type="entry name" value="TolB, C-terminal domain"/>
    <property type="match status" value="1"/>
</dbReference>
<evidence type="ECO:0000313" key="8">
    <source>
        <dbReference type="Proteomes" id="UP000295554"/>
    </source>
</evidence>
<dbReference type="GO" id="GO:0046872">
    <property type="term" value="F:metal ion binding"/>
    <property type="evidence" value="ECO:0007669"/>
    <property type="project" value="UniProtKB-KW"/>
</dbReference>
<feature type="domain" description="Cytochrome c" evidence="6">
    <location>
        <begin position="420"/>
        <end position="491"/>
    </location>
</feature>
<comment type="caution">
    <text evidence="7">The sequence shown here is derived from an EMBL/GenBank/DDBJ whole genome shotgun (WGS) entry which is preliminary data.</text>
</comment>
<dbReference type="PANTHER" id="PTHR33546">
    <property type="entry name" value="LARGE, MULTIFUNCTIONAL SECRETED PROTEIN-RELATED"/>
    <property type="match status" value="1"/>
</dbReference>
<dbReference type="Gene3D" id="1.10.760.10">
    <property type="entry name" value="Cytochrome c-like domain"/>
    <property type="match status" value="1"/>
</dbReference>
<dbReference type="RefSeq" id="WP_133211503.1">
    <property type="nucleotide sequence ID" value="NZ_SMSE01000002.1"/>
</dbReference>
<evidence type="ECO:0000259" key="6">
    <source>
        <dbReference type="PROSITE" id="PS51007"/>
    </source>
</evidence>
<dbReference type="Proteomes" id="UP000295554">
    <property type="component" value="Unassembled WGS sequence"/>
</dbReference>
<reference evidence="7 8" key="1">
    <citation type="submission" date="2019-03" db="EMBL/GenBank/DDBJ databases">
        <title>Seongchinamella monodicae gen. nov., sp. nov., a novel member of the Gammaproteobacteria isolated from a tidal mudflat of beach.</title>
        <authorList>
            <person name="Yang H.G."/>
            <person name="Kang J.W."/>
            <person name="Lee S.D."/>
        </authorList>
    </citation>
    <scope>NUCLEOTIDE SEQUENCE [LARGE SCALE GENOMIC DNA]</scope>
    <source>
        <strain evidence="7 8">GH4-78</strain>
    </source>
</reference>
<dbReference type="InterPro" id="IPR011042">
    <property type="entry name" value="6-blade_b-propeller_TolB-like"/>
</dbReference>
<keyword evidence="3 4" id="KW-0408">Iron</keyword>
<gene>
    <name evidence="7" type="ORF">E2F43_08060</name>
</gene>
<evidence type="ECO:0000256" key="3">
    <source>
        <dbReference type="ARBA" id="ARBA00023004"/>
    </source>
</evidence>